<proteinExistence type="predicted"/>
<feature type="compositionally biased region" description="Basic and acidic residues" evidence="1">
    <location>
        <begin position="263"/>
        <end position="278"/>
    </location>
</feature>
<evidence type="ECO:0000313" key="3">
    <source>
        <dbReference type="EMBL" id="KZS97583.1"/>
    </source>
</evidence>
<keyword evidence="2" id="KW-0812">Transmembrane</keyword>
<accession>A0A164Z600</accession>
<dbReference type="STRING" id="1314777.A0A164Z600"/>
<reference evidence="3 4" key="1">
    <citation type="journal article" date="2016" name="Mol. Biol. Evol.">
        <title>Comparative Genomics of Early-Diverging Mushroom-Forming Fungi Provides Insights into the Origins of Lignocellulose Decay Capabilities.</title>
        <authorList>
            <person name="Nagy L.G."/>
            <person name="Riley R."/>
            <person name="Tritt A."/>
            <person name="Adam C."/>
            <person name="Daum C."/>
            <person name="Floudas D."/>
            <person name="Sun H."/>
            <person name="Yadav J.S."/>
            <person name="Pangilinan J."/>
            <person name="Larsson K.H."/>
            <person name="Matsuura K."/>
            <person name="Barry K."/>
            <person name="Labutti K."/>
            <person name="Kuo R."/>
            <person name="Ohm R.A."/>
            <person name="Bhattacharya S.S."/>
            <person name="Shirouzu T."/>
            <person name="Yoshinaga Y."/>
            <person name="Martin F.M."/>
            <person name="Grigoriev I.V."/>
            <person name="Hibbett D.S."/>
        </authorList>
    </citation>
    <scope>NUCLEOTIDE SEQUENCE [LARGE SCALE GENOMIC DNA]</scope>
    <source>
        <strain evidence="3 4">HHB9708</strain>
    </source>
</reference>
<evidence type="ECO:0008006" key="5">
    <source>
        <dbReference type="Google" id="ProtNLM"/>
    </source>
</evidence>
<feature type="region of interest" description="Disordered" evidence="1">
    <location>
        <begin position="1"/>
        <end position="26"/>
    </location>
</feature>
<feature type="compositionally biased region" description="Low complexity" evidence="1">
    <location>
        <begin position="215"/>
        <end position="224"/>
    </location>
</feature>
<evidence type="ECO:0000313" key="4">
    <source>
        <dbReference type="Proteomes" id="UP000076722"/>
    </source>
</evidence>
<organism evidence="3 4">
    <name type="scientific">Sistotremastrum niveocremeum HHB9708</name>
    <dbReference type="NCBI Taxonomy" id="1314777"/>
    <lineage>
        <taxon>Eukaryota</taxon>
        <taxon>Fungi</taxon>
        <taxon>Dikarya</taxon>
        <taxon>Basidiomycota</taxon>
        <taxon>Agaricomycotina</taxon>
        <taxon>Agaricomycetes</taxon>
        <taxon>Sistotremastrales</taxon>
        <taxon>Sistotremastraceae</taxon>
        <taxon>Sertulicium</taxon>
        <taxon>Sertulicium niveocremeum</taxon>
    </lineage>
</organism>
<gene>
    <name evidence="3" type="ORF">SISNIDRAFT_449110</name>
</gene>
<dbReference type="OrthoDB" id="3266740at2759"/>
<evidence type="ECO:0000256" key="1">
    <source>
        <dbReference type="SAM" id="MobiDB-lite"/>
    </source>
</evidence>
<feature type="compositionally biased region" description="Low complexity" evidence="1">
    <location>
        <begin position="239"/>
        <end position="255"/>
    </location>
</feature>
<feature type="transmembrane region" description="Helical" evidence="2">
    <location>
        <begin position="106"/>
        <end position="124"/>
    </location>
</feature>
<feature type="region of interest" description="Disordered" evidence="1">
    <location>
        <begin position="215"/>
        <end position="296"/>
    </location>
</feature>
<protein>
    <recommendedName>
        <fullName evidence="5">MARVEL domain-containing protein</fullName>
    </recommendedName>
</protein>
<evidence type="ECO:0000256" key="2">
    <source>
        <dbReference type="SAM" id="Phobius"/>
    </source>
</evidence>
<keyword evidence="4" id="KW-1185">Reference proteome</keyword>
<keyword evidence="2" id="KW-0472">Membrane</keyword>
<dbReference type="EMBL" id="KV419396">
    <property type="protein sequence ID" value="KZS97583.1"/>
    <property type="molecule type" value="Genomic_DNA"/>
</dbReference>
<feature type="transmembrane region" description="Helical" evidence="2">
    <location>
        <begin position="163"/>
        <end position="184"/>
    </location>
</feature>
<sequence length="296" mass="32820">MSPSHDHHRRAPSGQRRHHSSQKPTPRRPLTAFAVFRICLYVVVMLWSLITLAIAAHFLSILQLDNLTRFIPYSLFTASASTLGMIILPICLFFLRSDPVSAKTEIFTTGLVGFFWLGLAALTSTSASQDADVECFADDDDTVPVEGGFATDTFHAQYRVIKAASILNATFLLGFCIVLTFFAIRHHQRTKEWVSSVSAKPAFAQRKKYQTAFTAVPPRPTTTRPAKELPLPVTEKNQPKAPARAASRPKPTTTTMPGVSSAPRRERSAREPPTRETPRTPPVAINRSMPPRRSAR</sequence>
<name>A0A164Z600_9AGAM</name>
<feature type="compositionally biased region" description="Basic residues" evidence="1">
    <location>
        <begin position="1"/>
        <end position="21"/>
    </location>
</feature>
<dbReference type="Proteomes" id="UP000076722">
    <property type="component" value="Unassembled WGS sequence"/>
</dbReference>
<feature type="transmembrane region" description="Helical" evidence="2">
    <location>
        <begin position="70"/>
        <end position="94"/>
    </location>
</feature>
<dbReference type="AlphaFoldDB" id="A0A164Z600"/>
<keyword evidence="2" id="KW-1133">Transmembrane helix</keyword>
<feature type="transmembrane region" description="Helical" evidence="2">
    <location>
        <begin position="30"/>
        <end position="58"/>
    </location>
</feature>